<evidence type="ECO:0000259" key="5">
    <source>
        <dbReference type="Pfam" id="PF07715"/>
    </source>
</evidence>
<feature type="signal peptide" evidence="4">
    <location>
        <begin position="1"/>
        <end position="19"/>
    </location>
</feature>
<comment type="subcellular location">
    <subcellularLocation>
        <location evidence="1">Cell outer membrane</location>
    </subcellularLocation>
</comment>
<organism evidence="7 8">
    <name type="scientific">Algoriphagus jejuensis</name>
    <dbReference type="NCBI Taxonomy" id="419934"/>
    <lineage>
        <taxon>Bacteria</taxon>
        <taxon>Pseudomonadati</taxon>
        <taxon>Bacteroidota</taxon>
        <taxon>Cytophagia</taxon>
        <taxon>Cytophagales</taxon>
        <taxon>Cyclobacteriaceae</taxon>
        <taxon>Algoriphagus</taxon>
    </lineage>
</organism>
<dbReference type="Proteomes" id="UP001500469">
    <property type="component" value="Unassembled WGS sequence"/>
</dbReference>
<proteinExistence type="predicted"/>
<dbReference type="Pfam" id="PF14905">
    <property type="entry name" value="OMP_b-brl_3"/>
    <property type="match status" value="1"/>
</dbReference>
<keyword evidence="3" id="KW-0998">Cell outer membrane</keyword>
<gene>
    <name evidence="7" type="ORF">GCM10009119_33850</name>
</gene>
<dbReference type="Pfam" id="PF13715">
    <property type="entry name" value="CarbopepD_reg_2"/>
    <property type="match status" value="1"/>
</dbReference>
<dbReference type="Gene3D" id="2.170.130.10">
    <property type="entry name" value="TonB-dependent receptor, plug domain"/>
    <property type="match status" value="1"/>
</dbReference>
<comment type="caution">
    <text evidence="7">The sequence shown here is derived from an EMBL/GenBank/DDBJ whole genome shotgun (WGS) entry which is preliminary data.</text>
</comment>
<keyword evidence="4" id="KW-0732">Signal</keyword>
<feature type="domain" description="TonB-dependent receptor plug" evidence="5">
    <location>
        <begin position="143"/>
        <end position="220"/>
    </location>
</feature>
<accession>A0ABP3YGI4</accession>
<evidence type="ECO:0000313" key="7">
    <source>
        <dbReference type="EMBL" id="GAA0880415.1"/>
    </source>
</evidence>
<dbReference type="Gene3D" id="2.40.170.20">
    <property type="entry name" value="TonB-dependent receptor, beta-barrel domain"/>
    <property type="match status" value="1"/>
</dbReference>
<feature type="chain" id="PRO_5045315550" evidence="4">
    <location>
        <begin position="20"/>
        <end position="809"/>
    </location>
</feature>
<keyword evidence="8" id="KW-1185">Reference proteome</keyword>
<dbReference type="PANTHER" id="PTHR40980:SF3">
    <property type="entry name" value="TONB-DEPENDENT RECEPTOR-LIKE BETA-BARREL DOMAIN-CONTAINING PROTEIN"/>
    <property type="match status" value="1"/>
</dbReference>
<dbReference type="Pfam" id="PF07715">
    <property type="entry name" value="Plug"/>
    <property type="match status" value="1"/>
</dbReference>
<dbReference type="InterPro" id="IPR012910">
    <property type="entry name" value="Plug_dom"/>
</dbReference>
<evidence type="ECO:0000256" key="3">
    <source>
        <dbReference type="ARBA" id="ARBA00023237"/>
    </source>
</evidence>
<evidence type="ECO:0000256" key="4">
    <source>
        <dbReference type="SAM" id="SignalP"/>
    </source>
</evidence>
<dbReference type="SUPFAM" id="SSF49464">
    <property type="entry name" value="Carboxypeptidase regulatory domain-like"/>
    <property type="match status" value="1"/>
</dbReference>
<dbReference type="EMBL" id="BAAAFI010000044">
    <property type="protein sequence ID" value="GAA0880415.1"/>
    <property type="molecule type" value="Genomic_DNA"/>
</dbReference>
<evidence type="ECO:0000313" key="8">
    <source>
        <dbReference type="Proteomes" id="UP001500469"/>
    </source>
</evidence>
<keyword evidence="2" id="KW-0472">Membrane</keyword>
<dbReference type="InterPro" id="IPR041700">
    <property type="entry name" value="OMP_b-brl_3"/>
</dbReference>
<evidence type="ECO:0000256" key="2">
    <source>
        <dbReference type="ARBA" id="ARBA00023136"/>
    </source>
</evidence>
<dbReference type="InterPro" id="IPR036942">
    <property type="entry name" value="Beta-barrel_TonB_sf"/>
</dbReference>
<dbReference type="PANTHER" id="PTHR40980">
    <property type="entry name" value="PLUG DOMAIN-CONTAINING PROTEIN"/>
    <property type="match status" value="1"/>
</dbReference>
<dbReference type="InterPro" id="IPR037066">
    <property type="entry name" value="Plug_dom_sf"/>
</dbReference>
<name>A0ABP3YGI4_9BACT</name>
<protein>
    <submittedName>
        <fullName evidence="7">Outer membrane beta-barrel family protein</fullName>
    </submittedName>
</protein>
<feature type="domain" description="Outer membrane protein beta-barrel" evidence="6">
    <location>
        <begin position="375"/>
        <end position="783"/>
    </location>
</feature>
<evidence type="ECO:0000259" key="6">
    <source>
        <dbReference type="Pfam" id="PF14905"/>
    </source>
</evidence>
<sequence length="809" mass="91110">MIKTCFFLCFLLWAGVILAQEVSLKGRVSDASETGPLEFANISLLSPVDSVMISGGMTDLNGQFEFDAPLGRYILRVGFIGYQNYFETITLDGRSPVQLGNIKLQADTQNLNEVVVEGVQSIFESDVDKRIYNVENNILATGATASELLATLPSIQVDDEGGISMRGSGNILIYINGRPSNLSGDDMASILTQFPASSIKEVELITNPSSRYDAAGVGGIINIVLKKNEETGFNGQVNASVGTRDKYQAGINLNYGTEKANYFFSYNWQDRRRIETGSGTRVTNLEGFSPTLDQTQDGSEKEKKHLVRTGIDWTLGEGRVFGFYFQGNFEDEKEYEDIDQQNLSASGSVDSSFVRRNEEVSKSKNLEGGLNYTWDIDSLGQRLYSSLSYAYDDRDRDELYRQQFYSSSGELDPSKGLVQTNQRPSTSKLVVAQFDYEKPLGENSSLEAGLKGTFADWLSGQTFATGDVNTDFVPIVVDSLNESYDYSEDVYAAYLTFKQKKNKFGYQLGLRAEATQTLGTTVKGQTEIPNNYFNLFPSAYLTYTLGEESEFSLNYSRRISRPRIWDLAPIYRVRDQYNVSIGNPYLQPEYTDSYEFGYRKGWTNYLLHATVYHRYSTDVETRITYLNDNNVAVQTRQNADTRMSDGLEVINQIQVWQNFDATLTGNFFYSQVNGENIEEGFSNENFSWTISLLGNLLIPNWFSVQFQGNYRGPIVLPQGEILPQWSVNLGMRRDVLAGRGSVSLNISDLFNTRNFRINTFDSRFVQNRTFQRETRIGTLSFTYRFGGYKEKTEGRSSREGGDDMGGDDF</sequence>
<dbReference type="SUPFAM" id="SSF56935">
    <property type="entry name" value="Porins"/>
    <property type="match status" value="1"/>
</dbReference>
<dbReference type="Gene3D" id="2.60.40.1120">
    <property type="entry name" value="Carboxypeptidase-like, regulatory domain"/>
    <property type="match status" value="1"/>
</dbReference>
<dbReference type="InterPro" id="IPR008969">
    <property type="entry name" value="CarboxyPept-like_regulatory"/>
</dbReference>
<reference evidence="8" key="1">
    <citation type="journal article" date="2019" name="Int. J. Syst. Evol. Microbiol.">
        <title>The Global Catalogue of Microorganisms (GCM) 10K type strain sequencing project: providing services to taxonomists for standard genome sequencing and annotation.</title>
        <authorList>
            <consortium name="The Broad Institute Genomics Platform"/>
            <consortium name="The Broad Institute Genome Sequencing Center for Infectious Disease"/>
            <person name="Wu L."/>
            <person name="Ma J."/>
        </authorList>
    </citation>
    <scope>NUCLEOTIDE SEQUENCE [LARGE SCALE GENOMIC DNA]</scope>
    <source>
        <strain evidence="8">JCM 16112</strain>
    </source>
</reference>
<dbReference type="RefSeq" id="WP_343853769.1">
    <property type="nucleotide sequence ID" value="NZ_BAAAFI010000044.1"/>
</dbReference>
<evidence type="ECO:0000256" key="1">
    <source>
        <dbReference type="ARBA" id="ARBA00004442"/>
    </source>
</evidence>